<dbReference type="EMBL" id="JANBVO010000002">
    <property type="protein sequence ID" value="KAJ9156663.1"/>
    <property type="molecule type" value="Genomic_DNA"/>
</dbReference>
<reference evidence="2" key="1">
    <citation type="submission" date="2022-07" db="EMBL/GenBank/DDBJ databases">
        <title>Fungi with potential for degradation of polypropylene.</title>
        <authorList>
            <person name="Gostincar C."/>
        </authorList>
    </citation>
    <scope>NUCLEOTIDE SEQUENCE</scope>
    <source>
        <strain evidence="2">EXF-13308</strain>
    </source>
</reference>
<dbReference type="PANTHER" id="PTHR38887:SF1">
    <property type="entry name" value="RAS MODIFICATION PROTEIN ERF4"/>
    <property type="match status" value="1"/>
</dbReference>
<proteinExistence type="predicted"/>
<dbReference type="PANTHER" id="PTHR38887">
    <property type="entry name" value="CHROMOSOME 21, WHOLE GENOME SHOTGUN SEQUENCE"/>
    <property type="match status" value="1"/>
</dbReference>
<accession>A0AA38RR70</accession>
<protein>
    <submittedName>
        <fullName evidence="2">Uncharacterized protein</fullName>
    </submittedName>
</protein>
<feature type="signal peptide" evidence="1">
    <location>
        <begin position="1"/>
        <end position="21"/>
    </location>
</feature>
<evidence type="ECO:0000313" key="2">
    <source>
        <dbReference type="EMBL" id="KAJ9156663.1"/>
    </source>
</evidence>
<evidence type="ECO:0000313" key="3">
    <source>
        <dbReference type="Proteomes" id="UP001174694"/>
    </source>
</evidence>
<sequence length="225" mass="24920">MGLAAPYTILISLAISMAIEATQEIHSRSKINRFLDDMNAQLFRPKGLICLIMTWRPENPDEITADIDIRGQVLATTTDEDRGMLSKIRRRLRSSAASTSFDWPEMAQLVYLDRDDTTTATAGQNARMKGSLLQRGSKFIDEYIDKRAVARWADPNHPASSGGIVALLTGGHITLDGVAEQGPSGPLSLLESSWKLLNKDVLYLMIVNMPSEEELARAKEWMSSP</sequence>
<dbReference type="AlphaFoldDB" id="A0AA38RR70"/>
<dbReference type="Proteomes" id="UP001174694">
    <property type="component" value="Unassembled WGS sequence"/>
</dbReference>
<keyword evidence="1" id="KW-0732">Signal</keyword>
<gene>
    <name evidence="2" type="ORF">NKR23_g1486</name>
</gene>
<name>A0AA38RR70_9PEZI</name>
<evidence type="ECO:0000256" key="1">
    <source>
        <dbReference type="SAM" id="SignalP"/>
    </source>
</evidence>
<organism evidence="2 3">
    <name type="scientific">Pleurostoma richardsiae</name>
    <dbReference type="NCBI Taxonomy" id="41990"/>
    <lineage>
        <taxon>Eukaryota</taxon>
        <taxon>Fungi</taxon>
        <taxon>Dikarya</taxon>
        <taxon>Ascomycota</taxon>
        <taxon>Pezizomycotina</taxon>
        <taxon>Sordariomycetes</taxon>
        <taxon>Sordariomycetidae</taxon>
        <taxon>Calosphaeriales</taxon>
        <taxon>Pleurostomataceae</taxon>
        <taxon>Pleurostoma</taxon>
    </lineage>
</organism>
<feature type="chain" id="PRO_5041349933" evidence="1">
    <location>
        <begin position="22"/>
        <end position="225"/>
    </location>
</feature>
<comment type="caution">
    <text evidence="2">The sequence shown here is derived from an EMBL/GenBank/DDBJ whole genome shotgun (WGS) entry which is preliminary data.</text>
</comment>
<dbReference type="InterPro" id="IPR053221">
    <property type="entry name" value="Burnettramic_acid_biosynth"/>
</dbReference>
<keyword evidence="3" id="KW-1185">Reference proteome</keyword>